<proteinExistence type="predicted"/>
<feature type="region of interest" description="Disordered" evidence="1">
    <location>
        <begin position="47"/>
        <end position="189"/>
    </location>
</feature>
<feature type="compositionally biased region" description="Pro residues" evidence="1">
    <location>
        <begin position="60"/>
        <end position="87"/>
    </location>
</feature>
<organism evidence="2 3">
    <name type="scientific">Tanacetum coccineum</name>
    <dbReference type="NCBI Taxonomy" id="301880"/>
    <lineage>
        <taxon>Eukaryota</taxon>
        <taxon>Viridiplantae</taxon>
        <taxon>Streptophyta</taxon>
        <taxon>Embryophyta</taxon>
        <taxon>Tracheophyta</taxon>
        <taxon>Spermatophyta</taxon>
        <taxon>Magnoliopsida</taxon>
        <taxon>eudicotyledons</taxon>
        <taxon>Gunneridae</taxon>
        <taxon>Pentapetalae</taxon>
        <taxon>asterids</taxon>
        <taxon>campanulids</taxon>
        <taxon>Asterales</taxon>
        <taxon>Asteraceae</taxon>
        <taxon>Asteroideae</taxon>
        <taxon>Anthemideae</taxon>
        <taxon>Anthemidinae</taxon>
        <taxon>Tanacetum</taxon>
    </lineage>
</organism>
<evidence type="ECO:0000256" key="1">
    <source>
        <dbReference type="SAM" id="MobiDB-lite"/>
    </source>
</evidence>
<sequence length="267" mass="28580">MFSSTVTYTSVYTDSEPGRVFWGADEEMSDGGSPRVIVYGYDGLLMQPVTPPSSNYVPGPEHPPSPDYVPGPEHPPSPVEVPYVPEPEYPEYLVPSDAEAPLENQPLPADASPTALSPGYVADFDPDEDPEEDPEEDHADYPADEGDGGDEPSNDDNDDDDIDDEDEEHLTPADSSATPIGDPVPSAEDIEAFETDGAQKTVRLEPPMSASMKARIVEHVAATTPPLPILSPPLPLPLPLATSPTDAGEPLGYRVVRIRMRAASPPL</sequence>
<reference evidence="2" key="2">
    <citation type="submission" date="2022-01" db="EMBL/GenBank/DDBJ databases">
        <authorList>
            <person name="Yamashiro T."/>
            <person name="Shiraishi A."/>
            <person name="Satake H."/>
            <person name="Nakayama K."/>
        </authorList>
    </citation>
    <scope>NUCLEOTIDE SEQUENCE</scope>
</reference>
<evidence type="ECO:0000313" key="2">
    <source>
        <dbReference type="EMBL" id="GJT13396.1"/>
    </source>
</evidence>
<feature type="compositionally biased region" description="Acidic residues" evidence="1">
    <location>
        <begin position="124"/>
        <end position="168"/>
    </location>
</feature>
<comment type="caution">
    <text evidence="2">The sequence shown here is derived from an EMBL/GenBank/DDBJ whole genome shotgun (WGS) entry which is preliminary data.</text>
</comment>
<evidence type="ECO:0000313" key="3">
    <source>
        <dbReference type="Proteomes" id="UP001151760"/>
    </source>
</evidence>
<reference evidence="2" key="1">
    <citation type="journal article" date="2022" name="Int. J. Mol. Sci.">
        <title>Draft Genome of Tanacetum Coccineum: Genomic Comparison of Closely Related Tanacetum-Family Plants.</title>
        <authorList>
            <person name="Yamashiro T."/>
            <person name="Shiraishi A."/>
            <person name="Nakayama K."/>
            <person name="Satake H."/>
        </authorList>
    </citation>
    <scope>NUCLEOTIDE SEQUENCE</scope>
</reference>
<gene>
    <name evidence="2" type="ORF">Tco_0860438</name>
</gene>
<dbReference type="Proteomes" id="UP001151760">
    <property type="component" value="Unassembled WGS sequence"/>
</dbReference>
<keyword evidence="3" id="KW-1185">Reference proteome</keyword>
<feature type="non-terminal residue" evidence="2">
    <location>
        <position position="267"/>
    </location>
</feature>
<protein>
    <submittedName>
        <fullName evidence="2">Uncharacterized protein</fullName>
    </submittedName>
</protein>
<accession>A0ABQ5BID6</accession>
<dbReference type="EMBL" id="BQNB010013227">
    <property type="protein sequence ID" value="GJT13396.1"/>
    <property type="molecule type" value="Genomic_DNA"/>
</dbReference>
<name>A0ABQ5BID6_9ASTR</name>